<gene>
    <name evidence="1" type="primary">PCMP-E12</name>
    <name evidence="1" type="ORF">KSP40_PGU005553</name>
</gene>
<organism evidence="1 2">
    <name type="scientific">Platanthera guangdongensis</name>
    <dbReference type="NCBI Taxonomy" id="2320717"/>
    <lineage>
        <taxon>Eukaryota</taxon>
        <taxon>Viridiplantae</taxon>
        <taxon>Streptophyta</taxon>
        <taxon>Embryophyta</taxon>
        <taxon>Tracheophyta</taxon>
        <taxon>Spermatophyta</taxon>
        <taxon>Magnoliopsida</taxon>
        <taxon>Liliopsida</taxon>
        <taxon>Asparagales</taxon>
        <taxon>Orchidaceae</taxon>
        <taxon>Orchidoideae</taxon>
        <taxon>Orchideae</taxon>
        <taxon>Orchidinae</taxon>
        <taxon>Platanthera</taxon>
    </lineage>
</organism>
<dbReference type="EMBL" id="JBBWWR010000018">
    <property type="protein sequence ID" value="KAK8943358.1"/>
    <property type="molecule type" value="Genomic_DNA"/>
</dbReference>
<dbReference type="PANTHER" id="PTHR47926">
    <property type="entry name" value="PENTATRICOPEPTIDE REPEAT-CONTAINING PROTEIN"/>
    <property type="match status" value="1"/>
</dbReference>
<dbReference type="Pfam" id="PF20431">
    <property type="entry name" value="E_motif"/>
    <property type="match status" value="1"/>
</dbReference>
<dbReference type="InterPro" id="IPR011990">
    <property type="entry name" value="TPR-like_helical_dom_sf"/>
</dbReference>
<sequence>MVDMLGRAGRVKEAYEFVFSSRCGGHSVVWGALVGACRVHGDVELARVAVAKFFEMQPDNVGKYVVICNVFAASEMWERAADVWGAIRTLRMKKQLALTHGGNITKIHEPMMFDVYVEAIETHRNSDTVVENTEHHFAHSAAVFSICTTPRRARYLQKLLNSSSSSM</sequence>
<name>A0ABR2LJP3_9ASPA</name>
<evidence type="ECO:0000313" key="1">
    <source>
        <dbReference type="EMBL" id="KAK8943358.1"/>
    </source>
</evidence>
<proteinExistence type="predicted"/>
<dbReference type="InterPro" id="IPR046960">
    <property type="entry name" value="PPR_At4g14850-like_plant"/>
</dbReference>
<dbReference type="Proteomes" id="UP001412067">
    <property type="component" value="Unassembled WGS sequence"/>
</dbReference>
<dbReference type="PANTHER" id="PTHR47926:SF347">
    <property type="entry name" value="PENTATRICOPEPTIDE REPEAT-CONTAINING PROTEIN"/>
    <property type="match status" value="1"/>
</dbReference>
<reference evidence="1 2" key="1">
    <citation type="journal article" date="2022" name="Nat. Plants">
        <title>Genomes of leafy and leafless Platanthera orchids illuminate the evolution of mycoheterotrophy.</title>
        <authorList>
            <person name="Li M.H."/>
            <person name="Liu K.W."/>
            <person name="Li Z."/>
            <person name="Lu H.C."/>
            <person name="Ye Q.L."/>
            <person name="Zhang D."/>
            <person name="Wang J.Y."/>
            <person name="Li Y.F."/>
            <person name="Zhong Z.M."/>
            <person name="Liu X."/>
            <person name="Yu X."/>
            <person name="Liu D.K."/>
            <person name="Tu X.D."/>
            <person name="Liu B."/>
            <person name="Hao Y."/>
            <person name="Liao X.Y."/>
            <person name="Jiang Y.T."/>
            <person name="Sun W.H."/>
            <person name="Chen J."/>
            <person name="Chen Y.Q."/>
            <person name="Ai Y."/>
            <person name="Zhai J.W."/>
            <person name="Wu S.S."/>
            <person name="Zhou Z."/>
            <person name="Hsiao Y.Y."/>
            <person name="Wu W.L."/>
            <person name="Chen Y.Y."/>
            <person name="Lin Y.F."/>
            <person name="Hsu J.L."/>
            <person name="Li C.Y."/>
            <person name="Wang Z.W."/>
            <person name="Zhao X."/>
            <person name="Zhong W.Y."/>
            <person name="Ma X.K."/>
            <person name="Ma L."/>
            <person name="Huang J."/>
            <person name="Chen G.Z."/>
            <person name="Huang M.Z."/>
            <person name="Huang L."/>
            <person name="Peng D.H."/>
            <person name="Luo Y.B."/>
            <person name="Zou S.Q."/>
            <person name="Chen S.P."/>
            <person name="Lan S."/>
            <person name="Tsai W.C."/>
            <person name="Van de Peer Y."/>
            <person name="Liu Z.J."/>
        </authorList>
    </citation>
    <scope>NUCLEOTIDE SEQUENCE [LARGE SCALE GENOMIC DNA]</scope>
    <source>
        <strain evidence="1">Lor288</strain>
    </source>
</reference>
<dbReference type="Gene3D" id="1.25.40.10">
    <property type="entry name" value="Tetratricopeptide repeat domain"/>
    <property type="match status" value="1"/>
</dbReference>
<accession>A0ABR2LJP3</accession>
<keyword evidence="2" id="KW-1185">Reference proteome</keyword>
<protein>
    <submittedName>
        <fullName evidence="1">Pentatricopeptide repeat-containing protein</fullName>
    </submittedName>
</protein>
<comment type="caution">
    <text evidence="1">The sequence shown here is derived from an EMBL/GenBank/DDBJ whole genome shotgun (WGS) entry which is preliminary data.</text>
</comment>
<evidence type="ECO:0000313" key="2">
    <source>
        <dbReference type="Proteomes" id="UP001412067"/>
    </source>
</evidence>
<dbReference type="InterPro" id="IPR046848">
    <property type="entry name" value="E_motif"/>
</dbReference>